<name>A0ACB9RK51_9MYRT</name>
<accession>A0ACB9RK51</accession>
<dbReference type="EMBL" id="CM042882">
    <property type="protein sequence ID" value="KAI4379350.1"/>
    <property type="molecule type" value="Genomic_DNA"/>
</dbReference>
<sequence length="92" mass="10364">MGRWLRLMIDLYIGSALVDVYAKCGDVEITNSVFDSMLEKNAVVWSTLLNGYVHLGDANEVWRLFSSMGDLDLKFSRFILSIVLKGCADLRS</sequence>
<organism evidence="1 2">
    <name type="scientific">Melastoma candidum</name>
    <dbReference type="NCBI Taxonomy" id="119954"/>
    <lineage>
        <taxon>Eukaryota</taxon>
        <taxon>Viridiplantae</taxon>
        <taxon>Streptophyta</taxon>
        <taxon>Embryophyta</taxon>
        <taxon>Tracheophyta</taxon>
        <taxon>Spermatophyta</taxon>
        <taxon>Magnoliopsida</taxon>
        <taxon>eudicotyledons</taxon>
        <taxon>Gunneridae</taxon>
        <taxon>Pentapetalae</taxon>
        <taxon>rosids</taxon>
        <taxon>malvids</taxon>
        <taxon>Myrtales</taxon>
        <taxon>Melastomataceae</taxon>
        <taxon>Melastomatoideae</taxon>
        <taxon>Melastomateae</taxon>
        <taxon>Melastoma</taxon>
    </lineage>
</organism>
<comment type="caution">
    <text evidence="1">The sequence shown here is derived from an EMBL/GenBank/DDBJ whole genome shotgun (WGS) entry which is preliminary data.</text>
</comment>
<proteinExistence type="predicted"/>
<dbReference type="Proteomes" id="UP001057402">
    <property type="component" value="Chromosome 3"/>
</dbReference>
<reference evidence="2" key="1">
    <citation type="journal article" date="2023" name="Front. Plant Sci.">
        <title>Chromosomal-level genome assembly of Melastoma candidum provides insights into trichome evolution.</title>
        <authorList>
            <person name="Zhong Y."/>
            <person name="Wu W."/>
            <person name="Sun C."/>
            <person name="Zou P."/>
            <person name="Liu Y."/>
            <person name="Dai S."/>
            <person name="Zhou R."/>
        </authorList>
    </citation>
    <scope>NUCLEOTIDE SEQUENCE [LARGE SCALE GENOMIC DNA]</scope>
</reference>
<gene>
    <name evidence="1" type="ORF">MLD38_005662</name>
</gene>
<protein>
    <submittedName>
        <fullName evidence="1">Uncharacterized protein</fullName>
    </submittedName>
</protein>
<keyword evidence="2" id="KW-1185">Reference proteome</keyword>
<evidence type="ECO:0000313" key="1">
    <source>
        <dbReference type="EMBL" id="KAI4379350.1"/>
    </source>
</evidence>
<evidence type="ECO:0000313" key="2">
    <source>
        <dbReference type="Proteomes" id="UP001057402"/>
    </source>
</evidence>